<evidence type="ECO:0000313" key="10">
    <source>
        <dbReference type="Proteomes" id="UP000054820"/>
    </source>
</evidence>
<dbReference type="GO" id="GO:0030234">
    <property type="term" value="F:enzyme regulator activity"/>
    <property type="evidence" value="ECO:0007669"/>
    <property type="project" value="TreeGrafter"/>
</dbReference>
<evidence type="ECO:0000256" key="3">
    <source>
        <dbReference type="ARBA" id="ARBA00022984"/>
    </source>
</evidence>
<dbReference type="PANTHER" id="PTHR38038:SF1">
    <property type="entry name" value="PENICILLIN-BINDING PROTEIN ACTIVATOR LPOA"/>
    <property type="match status" value="1"/>
</dbReference>
<proteinExistence type="predicted"/>
<dbReference type="InterPro" id="IPR011990">
    <property type="entry name" value="TPR-like_helical_dom_sf"/>
</dbReference>
<dbReference type="EMBL" id="UGOY01000001">
    <property type="protein sequence ID" value="STY24636.1"/>
    <property type="molecule type" value="Genomic_DNA"/>
</dbReference>
<evidence type="ECO:0000256" key="7">
    <source>
        <dbReference type="ARBA" id="ARBA00023288"/>
    </source>
</evidence>
<dbReference type="SUPFAM" id="SSF53822">
    <property type="entry name" value="Periplasmic binding protein-like I"/>
    <property type="match status" value="1"/>
</dbReference>
<dbReference type="Gene3D" id="1.25.40.10">
    <property type="entry name" value="Tetratricopeptide repeat domain"/>
    <property type="match status" value="1"/>
</dbReference>
<reference evidence="9 11" key="2">
    <citation type="submission" date="2018-06" db="EMBL/GenBank/DDBJ databases">
        <authorList>
            <consortium name="Pathogen Informatics"/>
            <person name="Doyle S."/>
        </authorList>
    </citation>
    <scope>NUCLEOTIDE SEQUENCE [LARGE SCALE GENOMIC DNA]</scope>
    <source>
        <strain evidence="9 11">NCTC11991</strain>
    </source>
</reference>
<evidence type="ECO:0000256" key="2">
    <source>
        <dbReference type="ARBA" id="ARBA00022960"/>
    </source>
</evidence>
<dbReference type="GO" id="GO:0031241">
    <property type="term" value="C:periplasmic side of cell outer membrane"/>
    <property type="evidence" value="ECO:0007669"/>
    <property type="project" value="TreeGrafter"/>
</dbReference>
<evidence type="ECO:0000313" key="8">
    <source>
        <dbReference type="EMBL" id="KTD79479.1"/>
    </source>
</evidence>
<evidence type="ECO:0000256" key="4">
    <source>
        <dbReference type="ARBA" id="ARBA00023136"/>
    </source>
</evidence>
<keyword evidence="10" id="KW-1185">Reference proteome</keyword>
<evidence type="ECO:0000313" key="9">
    <source>
        <dbReference type="EMBL" id="STY24636.1"/>
    </source>
</evidence>
<evidence type="ECO:0000256" key="6">
    <source>
        <dbReference type="ARBA" id="ARBA00023237"/>
    </source>
</evidence>
<keyword evidence="2" id="KW-0133">Cell shape</keyword>
<evidence type="ECO:0000256" key="1">
    <source>
        <dbReference type="ARBA" id="ARBA00022729"/>
    </source>
</evidence>
<evidence type="ECO:0000313" key="11">
    <source>
        <dbReference type="Proteomes" id="UP000255110"/>
    </source>
</evidence>
<keyword evidence="4" id="KW-0472">Membrane</keyword>
<keyword evidence="3" id="KW-0573">Peptidoglycan synthesis</keyword>
<dbReference type="CDD" id="cd06339">
    <property type="entry name" value="PBP1_YraM_LppC_lipoprotein-like"/>
    <property type="match status" value="1"/>
</dbReference>
<dbReference type="EMBL" id="LNYZ01000005">
    <property type="protein sequence ID" value="KTD79479.1"/>
    <property type="molecule type" value="Genomic_DNA"/>
</dbReference>
<sequence length="660" mass="73502">MLIKSIDLFRNSTAKETCFVDTVLESSCTDVYIPVLRSVSSCISLFAASFKRGLIKIRAFFLLTSTFFLCQCTTAVNSPELATPAPVNVPKVEKKKIASPYAKPTASYLTQAKNQEGSEKQQSLLLAAGRLISEGQWRQGAAILAQTSDLTPTLMDQKNLLLAQIDLIRDRPKMALSKLTSITERDEFVPYQKIQFHELLAQAYRGTDKPLESIEERIKLESLLTDEENQANNRRTLWLTLTHVPQAELNSLAAKASDQSVLQGWLQLALISRKYRDNPKSLLAALDQWQSHFTNHPANHILPNPLDSIANKMRSQPKQVALLLPLSGALQGPGAAVRDGFMAAYKSNNSNTPMQVKTYDTSKGDVASLYQNAINEGADYVVGPLTKSQVAVVAALEHPVPTLLLNDADTNIQENSYLFGLSPVNEAIQVAIRAKNKGYSRALIIAPGNDWGKEVTKAFTQQWQKSGGRVVDTFLYGAKDDLNKKMKDFLQISNSQQREKNIRELLGQKIQPVISRRQDFDMIFLLAYPSKARQIMPLLNYYYAGDVPVYATASVYGGSANPLKDKDLDGIIFCDIPWVFAHQAGTRNWPEQFNSYNRLYALGMDSYTLATQLNQLMLFPADQSRNGEGILYLKPSQQVARVLEWGQFKQGLVHSLGETV</sequence>
<dbReference type="GO" id="GO:0008360">
    <property type="term" value="P:regulation of cell shape"/>
    <property type="evidence" value="ECO:0007669"/>
    <property type="project" value="UniProtKB-KW"/>
</dbReference>
<dbReference type="InterPro" id="IPR028082">
    <property type="entry name" value="Peripla_BP_I"/>
</dbReference>
<dbReference type="Proteomes" id="UP000255110">
    <property type="component" value="Unassembled WGS sequence"/>
</dbReference>
<keyword evidence="6" id="KW-0998">Cell outer membrane</keyword>
<name>A0A378LCP5_9GAMM</name>
<dbReference type="PANTHER" id="PTHR38038">
    <property type="entry name" value="PENICILLIN-BINDING PROTEIN ACTIVATOR LPOA"/>
    <property type="match status" value="1"/>
</dbReference>
<gene>
    <name evidence="9" type="primary">lpoA</name>
    <name evidence="8" type="ORF">Lstg_0695</name>
    <name evidence="9" type="ORF">NCTC11991_03266</name>
</gene>
<dbReference type="InterPro" id="IPR007443">
    <property type="entry name" value="LpoA"/>
</dbReference>
<organism evidence="9 11">
    <name type="scientific">Legionella steigerwaltii</name>
    <dbReference type="NCBI Taxonomy" id="460"/>
    <lineage>
        <taxon>Bacteria</taxon>
        <taxon>Pseudomonadati</taxon>
        <taxon>Pseudomonadota</taxon>
        <taxon>Gammaproteobacteria</taxon>
        <taxon>Legionellales</taxon>
        <taxon>Legionellaceae</taxon>
        <taxon>Legionella</taxon>
    </lineage>
</organism>
<keyword evidence="5" id="KW-0564">Palmitate</keyword>
<dbReference type="Gene3D" id="3.40.50.2300">
    <property type="match status" value="2"/>
</dbReference>
<dbReference type="STRING" id="460.Lstg_0695"/>
<dbReference type="Proteomes" id="UP000054820">
    <property type="component" value="Unassembled WGS sequence"/>
</dbReference>
<keyword evidence="1" id="KW-0732">Signal</keyword>
<dbReference type="GO" id="GO:0009252">
    <property type="term" value="P:peptidoglycan biosynthetic process"/>
    <property type="evidence" value="ECO:0007669"/>
    <property type="project" value="UniProtKB-KW"/>
</dbReference>
<dbReference type="Pfam" id="PF04348">
    <property type="entry name" value="LppC"/>
    <property type="match status" value="1"/>
</dbReference>
<evidence type="ECO:0000256" key="5">
    <source>
        <dbReference type="ARBA" id="ARBA00023139"/>
    </source>
</evidence>
<dbReference type="AlphaFoldDB" id="A0A378LCP5"/>
<dbReference type="Gene3D" id="1.25.40.650">
    <property type="match status" value="1"/>
</dbReference>
<dbReference type="OrthoDB" id="6708821at2"/>
<reference evidence="8 10" key="1">
    <citation type="submission" date="2015-11" db="EMBL/GenBank/DDBJ databases">
        <title>Genomic analysis of 38 Legionella species identifies large and diverse effector repertoires.</title>
        <authorList>
            <person name="Burstein D."/>
            <person name="Amaro F."/>
            <person name="Zusman T."/>
            <person name="Lifshitz Z."/>
            <person name="Cohen O."/>
            <person name="Gilbert J.A."/>
            <person name="Pupko T."/>
            <person name="Shuman H.A."/>
            <person name="Segal G."/>
        </authorList>
    </citation>
    <scope>NUCLEOTIDE SEQUENCE [LARGE SCALE GENOMIC DNA]</scope>
    <source>
        <strain evidence="8 10">SC-18-C9</strain>
    </source>
</reference>
<keyword evidence="7 9" id="KW-0449">Lipoprotein</keyword>
<accession>A0A378LCP5</accession>
<protein>
    <submittedName>
        <fullName evidence="9">Lipoprotein</fullName>
    </submittedName>
</protein>